<name>A0A7G2IMS6_CITFR</name>
<dbReference type="GO" id="GO:0052907">
    <property type="term" value="F:23S rRNA (adenine(1618)-N(6))-methyltransferase activity"/>
    <property type="evidence" value="ECO:0007669"/>
    <property type="project" value="TreeGrafter"/>
</dbReference>
<sequence>MSAQKPGLHPRNRHNGRYDLATLCQVTPELTQFLTLTPGGEQSVDFANPQAVKALNKALLAHFYAVKNWDIPDGFLCPPVPGRADYIHHLADLLGETSGTIPANASILDIGVGANCIYPLIGVHEYGWRFTGSESSSEAF</sequence>
<organism evidence="3 4">
    <name type="scientific">Citrobacter freundii</name>
    <dbReference type="NCBI Taxonomy" id="546"/>
    <lineage>
        <taxon>Bacteria</taxon>
        <taxon>Pseudomonadati</taxon>
        <taxon>Pseudomonadota</taxon>
        <taxon>Gammaproteobacteria</taxon>
        <taxon>Enterobacterales</taxon>
        <taxon>Enterobacteriaceae</taxon>
        <taxon>Citrobacter</taxon>
        <taxon>Citrobacter freundii complex</taxon>
    </lineage>
</organism>
<dbReference type="GO" id="GO:0070475">
    <property type="term" value="P:rRNA base methylation"/>
    <property type="evidence" value="ECO:0007669"/>
    <property type="project" value="TreeGrafter"/>
</dbReference>
<protein>
    <submittedName>
        <fullName evidence="3">Ribosomal RNA large subunit methyltransferase F</fullName>
        <ecNumber evidence="3">2.1.1.-</ecNumber>
    </submittedName>
</protein>
<proteinExistence type="predicted"/>
<dbReference type="Gene3D" id="3.40.50.150">
    <property type="entry name" value="Vaccinia Virus protein VP39"/>
    <property type="match status" value="1"/>
</dbReference>
<dbReference type="InterPro" id="IPR010286">
    <property type="entry name" value="METTL16/RlmF"/>
</dbReference>
<evidence type="ECO:0000313" key="4">
    <source>
        <dbReference type="Proteomes" id="UP000019194"/>
    </source>
</evidence>
<dbReference type="Pfam" id="PF05971">
    <property type="entry name" value="Methyltransf_10"/>
    <property type="match status" value="1"/>
</dbReference>
<keyword evidence="1 3" id="KW-0489">Methyltransferase</keyword>
<reference evidence="3 4" key="1">
    <citation type="submission" date="2013-10" db="EMBL/GenBank/DDBJ databases">
        <title>Antibiotic resistance diversity of beta-lactamase producers in the General Hospital Vienna.</title>
        <authorList>
            <person name="Barisic I."/>
            <person name="Mitteregger D."/>
            <person name="Hirschl A.M."/>
            <person name="Noehammer C."/>
            <person name="Wiesinger-Mayr H."/>
        </authorList>
    </citation>
    <scope>NUCLEOTIDE SEQUENCE [LARGE SCALE GENOMIC DNA]</scope>
    <source>
        <strain evidence="3 4">ISC11</strain>
    </source>
</reference>
<dbReference type="InterPro" id="IPR029063">
    <property type="entry name" value="SAM-dependent_MTases_sf"/>
</dbReference>
<dbReference type="AlphaFoldDB" id="A0A7G2IMS6"/>
<dbReference type="EC" id="2.1.1.-" evidence="3"/>
<dbReference type="EMBL" id="CBWP010000042">
    <property type="protein sequence ID" value="CDL38515.1"/>
    <property type="molecule type" value="Genomic_DNA"/>
</dbReference>
<dbReference type="Proteomes" id="UP000019194">
    <property type="component" value="Unassembled WGS sequence"/>
</dbReference>
<comment type="caution">
    <text evidence="3">The sequence shown here is derived from an EMBL/GenBank/DDBJ whole genome shotgun (WGS) entry which is preliminary data.</text>
</comment>
<evidence type="ECO:0000256" key="1">
    <source>
        <dbReference type="ARBA" id="ARBA00022603"/>
    </source>
</evidence>
<dbReference type="SUPFAM" id="SSF53335">
    <property type="entry name" value="S-adenosyl-L-methionine-dependent methyltransferases"/>
    <property type="match status" value="1"/>
</dbReference>
<keyword evidence="2 3" id="KW-0808">Transferase</keyword>
<evidence type="ECO:0000256" key="2">
    <source>
        <dbReference type="ARBA" id="ARBA00022679"/>
    </source>
</evidence>
<dbReference type="PANTHER" id="PTHR13393:SF0">
    <property type="entry name" value="RNA N6-ADENOSINE-METHYLTRANSFERASE METTL16"/>
    <property type="match status" value="1"/>
</dbReference>
<evidence type="ECO:0000313" key="3">
    <source>
        <dbReference type="EMBL" id="CDL38515.1"/>
    </source>
</evidence>
<dbReference type="PANTHER" id="PTHR13393">
    <property type="entry name" value="SAM-DEPENDENT METHYLTRANSFERASE"/>
    <property type="match status" value="1"/>
</dbReference>
<accession>A0A7G2IMS6</accession>